<comment type="subcellular location">
    <subcellularLocation>
        <location evidence="1">Membrane</location>
        <topology evidence="1">Single-pass membrane protein</topology>
    </subcellularLocation>
</comment>
<proteinExistence type="predicted"/>
<evidence type="ECO:0000256" key="6">
    <source>
        <dbReference type="ARBA" id="ARBA00023010"/>
    </source>
</evidence>
<keyword evidence="7" id="KW-0472">Membrane</keyword>
<name>A0A537K337_9BACT</name>
<keyword evidence="3" id="KW-0812">Transmembrane</keyword>
<evidence type="ECO:0000313" key="9">
    <source>
        <dbReference type="EMBL" id="TMI90205.1"/>
    </source>
</evidence>
<feature type="compositionally biased region" description="Basic and acidic residues" evidence="8">
    <location>
        <begin position="119"/>
        <end position="128"/>
    </location>
</feature>
<dbReference type="GO" id="GO:0015031">
    <property type="term" value="P:protein transport"/>
    <property type="evidence" value="ECO:0007669"/>
    <property type="project" value="UniProtKB-KW"/>
</dbReference>
<reference evidence="9 10" key="1">
    <citation type="journal article" date="2019" name="Nat. Microbiol.">
        <title>Mediterranean grassland soil C-N compound turnover is dependent on rainfall and depth, and is mediated by genomically divergent microorganisms.</title>
        <authorList>
            <person name="Diamond S."/>
            <person name="Andeer P.F."/>
            <person name="Li Z."/>
            <person name="Crits-Christoph A."/>
            <person name="Burstein D."/>
            <person name="Anantharaman K."/>
            <person name="Lane K.R."/>
            <person name="Thomas B.C."/>
            <person name="Pan C."/>
            <person name="Northen T.R."/>
            <person name="Banfield J.F."/>
        </authorList>
    </citation>
    <scope>NUCLEOTIDE SEQUENCE [LARGE SCALE GENOMIC DNA]</scope>
    <source>
        <strain evidence="9">NP_3</strain>
    </source>
</reference>
<feature type="compositionally biased region" description="Pro residues" evidence="8">
    <location>
        <begin position="71"/>
        <end position="89"/>
    </location>
</feature>
<dbReference type="GO" id="GO:0016020">
    <property type="term" value="C:membrane"/>
    <property type="evidence" value="ECO:0007669"/>
    <property type="project" value="UniProtKB-ARBA"/>
</dbReference>
<comment type="caution">
    <text evidence="9">The sequence shown here is derived from an EMBL/GenBank/DDBJ whole genome shotgun (WGS) entry which is preliminary data.</text>
</comment>
<keyword evidence="5" id="KW-1133">Transmembrane helix</keyword>
<dbReference type="Gene3D" id="1.20.5.3310">
    <property type="match status" value="1"/>
</dbReference>
<evidence type="ECO:0000256" key="4">
    <source>
        <dbReference type="ARBA" id="ARBA00022927"/>
    </source>
</evidence>
<feature type="compositionally biased region" description="Low complexity" evidence="8">
    <location>
        <begin position="90"/>
        <end position="110"/>
    </location>
</feature>
<feature type="region of interest" description="Disordered" evidence="8">
    <location>
        <begin position="52"/>
        <end position="145"/>
    </location>
</feature>
<protein>
    <submittedName>
        <fullName evidence="9">Twin-arginine translocase TatA/TatE family subunit</fullName>
    </submittedName>
</protein>
<feature type="compositionally biased region" description="Basic and acidic residues" evidence="8">
    <location>
        <begin position="52"/>
        <end position="64"/>
    </location>
</feature>
<organism evidence="9 10">
    <name type="scientific">Candidatus Segetimicrobium genomatis</name>
    <dbReference type="NCBI Taxonomy" id="2569760"/>
    <lineage>
        <taxon>Bacteria</taxon>
        <taxon>Bacillati</taxon>
        <taxon>Candidatus Sysuimicrobiota</taxon>
        <taxon>Candidatus Sysuimicrobiia</taxon>
        <taxon>Candidatus Sysuimicrobiales</taxon>
        <taxon>Candidatus Segetimicrobiaceae</taxon>
        <taxon>Candidatus Segetimicrobium</taxon>
    </lineage>
</organism>
<dbReference type="Proteomes" id="UP000318509">
    <property type="component" value="Unassembled WGS sequence"/>
</dbReference>
<sequence length="145" mass="15041">MFENEFKLLVLLTIALLIFGPSKMASLGGTIGKSIRDFRNAVRGAQDSFREQMADLKESVKEADPAATDPAVPPALPAPDPAAPEPIPATPESSAGAAAAASPGAPGAAPLHRQVPVDPSEHEGRDSLASEPSAQAVQELIQRKE</sequence>
<gene>
    <name evidence="9" type="ORF">E6H00_07185</name>
</gene>
<keyword evidence="2" id="KW-0813">Transport</keyword>
<dbReference type="PANTHER" id="PTHR42982:SF1">
    <property type="entry name" value="SEC-INDEPENDENT PROTEIN TRANSLOCASE PROTEIN TATA"/>
    <property type="match status" value="1"/>
</dbReference>
<dbReference type="AlphaFoldDB" id="A0A537K337"/>
<keyword evidence="6" id="KW-0811">Translocation</keyword>
<evidence type="ECO:0000256" key="5">
    <source>
        <dbReference type="ARBA" id="ARBA00022989"/>
    </source>
</evidence>
<evidence type="ECO:0000256" key="7">
    <source>
        <dbReference type="ARBA" id="ARBA00023136"/>
    </source>
</evidence>
<dbReference type="InterPro" id="IPR003369">
    <property type="entry name" value="TatA/B/E"/>
</dbReference>
<evidence type="ECO:0000256" key="8">
    <source>
        <dbReference type="SAM" id="MobiDB-lite"/>
    </source>
</evidence>
<evidence type="ECO:0000313" key="10">
    <source>
        <dbReference type="Proteomes" id="UP000318509"/>
    </source>
</evidence>
<keyword evidence="4" id="KW-0653">Protein transport</keyword>
<evidence type="ECO:0000256" key="3">
    <source>
        <dbReference type="ARBA" id="ARBA00022692"/>
    </source>
</evidence>
<dbReference type="EMBL" id="VBAK01000114">
    <property type="protein sequence ID" value="TMI90205.1"/>
    <property type="molecule type" value="Genomic_DNA"/>
</dbReference>
<dbReference type="Pfam" id="PF02416">
    <property type="entry name" value="TatA_B_E"/>
    <property type="match status" value="1"/>
</dbReference>
<accession>A0A537K337</accession>
<dbReference type="PANTHER" id="PTHR42982">
    <property type="entry name" value="SEC-INDEPENDENT PROTEIN TRANSLOCASE PROTEIN TATA"/>
    <property type="match status" value="1"/>
</dbReference>
<evidence type="ECO:0000256" key="1">
    <source>
        <dbReference type="ARBA" id="ARBA00004167"/>
    </source>
</evidence>
<evidence type="ECO:0000256" key="2">
    <source>
        <dbReference type="ARBA" id="ARBA00022448"/>
    </source>
</evidence>